<evidence type="ECO:0000313" key="7">
    <source>
        <dbReference type="Proteomes" id="UP000297540"/>
    </source>
</evidence>
<evidence type="ECO:0000256" key="5">
    <source>
        <dbReference type="SAM" id="Phobius"/>
    </source>
</evidence>
<dbReference type="GO" id="GO:0016020">
    <property type="term" value="C:membrane"/>
    <property type="evidence" value="ECO:0007669"/>
    <property type="project" value="UniProtKB-SubCell"/>
</dbReference>
<comment type="subcellular location">
    <subcellularLocation>
        <location evidence="1">Membrane</location>
        <topology evidence="1">Multi-pass membrane protein</topology>
    </subcellularLocation>
</comment>
<evidence type="ECO:0008006" key="8">
    <source>
        <dbReference type="Google" id="ProtNLM"/>
    </source>
</evidence>
<gene>
    <name evidence="6" type="ORF">E2R66_22145</name>
</gene>
<proteinExistence type="predicted"/>
<evidence type="ECO:0000256" key="2">
    <source>
        <dbReference type="ARBA" id="ARBA00022692"/>
    </source>
</evidence>
<dbReference type="InterPro" id="IPR006480">
    <property type="entry name" value="Phage_holin_4_1"/>
</dbReference>
<evidence type="ECO:0000256" key="4">
    <source>
        <dbReference type="ARBA" id="ARBA00023136"/>
    </source>
</evidence>
<dbReference type="RefSeq" id="WP_133234992.1">
    <property type="nucleotide sequence ID" value="NZ_SOZE01000031.1"/>
</dbReference>
<name>A0A4Y8S5W3_9SPHI</name>
<dbReference type="OrthoDB" id="796975at2"/>
<comment type="caution">
    <text evidence="6">The sequence shown here is derived from an EMBL/GenBank/DDBJ whole genome shotgun (WGS) entry which is preliminary data.</text>
</comment>
<accession>A0A4Y8S5W3</accession>
<evidence type="ECO:0000313" key="6">
    <source>
        <dbReference type="EMBL" id="TFF34378.1"/>
    </source>
</evidence>
<feature type="transmembrane region" description="Helical" evidence="5">
    <location>
        <begin position="29"/>
        <end position="54"/>
    </location>
</feature>
<keyword evidence="3 5" id="KW-1133">Transmembrane helix</keyword>
<reference evidence="6 7" key="1">
    <citation type="journal article" date="2017" name="Int. J. Syst. Evol. Microbiol.">
        <title>Mucilaginibacterpsychrotolerans sp. nov., isolated from peatlands.</title>
        <authorList>
            <person name="Deng Y."/>
            <person name="Shen L."/>
            <person name="Xu B."/>
            <person name="Liu Y."/>
            <person name="Gu Z."/>
            <person name="Liu H."/>
            <person name="Zhou Y."/>
        </authorList>
    </citation>
    <scope>NUCLEOTIDE SEQUENCE [LARGE SCALE GENOMIC DNA]</scope>
    <source>
        <strain evidence="6 7">NH7-4</strain>
    </source>
</reference>
<dbReference type="Proteomes" id="UP000297540">
    <property type="component" value="Unassembled WGS sequence"/>
</dbReference>
<dbReference type="Pfam" id="PF05105">
    <property type="entry name" value="Phage_holin_4_1"/>
    <property type="match status" value="1"/>
</dbReference>
<sequence>MKFLLIPVSALINTLPALFKFIAANFYKLIVWLFCVYLMPTYELIAVTLLLLLADMGTGIWKSIKTGVPVTAAKIGVTVEKMFAYLIGIICAYLVQHHITNDVVKVMLFFSAIISLKELKSIVENIEVITDTKIWTLLVKQIGSLMPGKKSGEADKENKDETK</sequence>
<keyword evidence="7" id="KW-1185">Reference proteome</keyword>
<dbReference type="EMBL" id="SOZE01000031">
    <property type="protein sequence ID" value="TFF34378.1"/>
    <property type="molecule type" value="Genomic_DNA"/>
</dbReference>
<protein>
    <recommendedName>
        <fullName evidence="8">Holin</fullName>
    </recommendedName>
</protein>
<keyword evidence="4 5" id="KW-0472">Membrane</keyword>
<evidence type="ECO:0000256" key="3">
    <source>
        <dbReference type="ARBA" id="ARBA00022989"/>
    </source>
</evidence>
<keyword evidence="2 5" id="KW-0812">Transmembrane</keyword>
<organism evidence="6 7">
    <name type="scientific">Mucilaginibacter psychrotolerans</name>
    <dbReference type="NCBI Taxonomy" id="1524096"/>
    <lineage>
        <taxon>Bacteria</taxon>
        <taxon>Pseudomonadati</taxon>
        <taxon>Bacteroidota</taxon>
        <taxon>Sphingobacteriia</taxon>
        <taxon>Sphingobacteriales</taxon>
        <taxon>Sphingobacteriaceae</taxon>
        <taxon>Mucilaginibacter</taxon>
    </lineage>
</organism>
<dbReference type="AlphaFoldDB" id="A0A4Y8S5W3"/>
<evidence type="ECO:0000256" key="1">
    <source>
        <dbReference type="ARBA" id="ARBA00004141"/>
    </source>
</evidence>